<dbReference type="Gene3D" id="3.30.160.60">
    <property type="entry name" value="Classic Zinc Finger"/>
    <property type="match status" value="11"/>
</dbReference>
<dbReference type="PROSITE" id="PS50157">
    <property type="entry name" value="ZINC_FINGER_C2H2_2"/>
    <property type="match status" value="9"/>
</dbReference>
<feature type="domain" description="C2H2-type" evidence="14">
    <location>
        <begin position="719"/>
        <end position="746"/>
    </location>
</feature>
<protein>
    <submittedName>
        <fullName evidence="16">Uncharacterized protein</fullName>
    </submittedName>
</protein>
<dbReference type="FunFam" id="3.30.160.60:FF:001009">
    <property type="entry name" value="Zinc finger protein 26"/>
    <property type="match status" value="1"/>
</dbReference>
<evidence type="ECO:0000256" key="11">
    <source>
        <dbReference type="ARBA" id="ARBA00023242"/>
    </source>
</evidence>
<dbReference type="PANTHER" id="PTHR23234:SF9">
    <property type="entry name" value="ZINC FINGER PROTEIN 850-LIKE"/>
    <property type="match status" value="1"/>
</dbReference>
<dbReference type="FunFam" id="3.30.160.60:FF:000028">
    <property type="entry name" value="zinc finger protein 90 homolog"/>
    <property type="match status" value="1"/>
</dbReference>
<evidence type="ECO:0000313" key="17">
    <source>
        <dbReference type="Proteomes" id="UP001177744"/>
    </source>
</evidence>
<dbReference type="SMART" id="SM00355">
    <property type="entry name" value="ZnF_C2H2"/>
    <property type="match status" value="9"/>
</dbReference>
<dbReference type="FunFam" id="3.30.160.60:FF:000193">
    <property type="entry name" value="Zinc finger protein 300"/>
    <property type="match status" value="1"/>
</dbReference>
<dbReference type="GO" id="GO:0008270">
    <property type="term" value="F:zinc ion binding"/>
    <property type="evidence" value="ECO:0007669"/>
    <property type="project" value="UniProtKB-KW"/>
</dbReference>
<dbReference type="PROSITE" id="PS50805">
    <property type="entry name" value="KRAB"/>
    <property type="match status" value="2"/>
</dbReference>
<keyword evidence="9" id="KW-0238">DNA-binding</keyword>
<evidence type="ECO:0000256" key="10">
    <source>
        <dbReference type="ARBA" id="ARBA00023163"/>
    </source>
</evidence>
<comment type="caution">
    <text evidence="16">The sequence shown here is derived from an EMBL/GenBank/DDBJ whole genome shotgun (WGS) entry which is preliminary data.</text>
</comment>
<dbReference type="SUPFAM" id="SSF57667">
    <property type="entry name" value="beta-beta-alpha zinc fingers"/>
    <property type="match status" value="6"/>
</dbReference>
<evidence type="ECO:0000256" key="1">
    <source>
        <dbReference type="ARBA" id="ARBA00003767"/>
    </source>
</evidence>
<keyword evidence="17" id="KW-1185">Reference proteome</keyword>
<dbReference type="InterPro" id="IPR001909">
    <property type="entry name" value="KRAB"/>
</dbReference>
<evidence type="ECO:0000256" key="5">
    <source>
        <dbReference type="ARBA" id="ARBA00022737"/>
    </source>
</evidence>
<accession>A0AA40I565</accession>
<feature type="compositionally biased region" description="Basic and acidic residues" evidence="13">
    <location>
        <begin position="541"/>
        <end position="552"/>
    </location>
</feature>
<feature type="non-terminal residue" evidence="16">
    <location>
        <position position="1183"/>
    </location>
</feature>
<keyword evidence="10" id="KW-0804">Transcription</keyword>
<feature type="domain" description="C2H2-type" evidence="14">
    <location>
        <begin position="747"/>
        <end position="774"/>
    </location>
</feature>
<feature type="domain" description="C2H2-type" evidence="14">
    <location>
        <begin position="525"/>
        <end position="552"/>
    </location>
</feature>
<feature type="region of interest" description="Disordered" evidence="13">
    <location>
        <begin position="522"/>
        <end position="552"/>
    </location>
</feature>
<organism evidence="16 17">
    <name type="scientific">Cnephaeus nilssonii</name>
    <name type="common">Northern bat</name>
    <name type="synonym">Eptesicus nilssonii</name>
    <dbReference type="NCBI Taxonomy" id="3371016"/>
    <lineage>
        <taxon>Eukaryota</taxon>
        <taxon>Metazoa</taxon>
        <taxon>Chordata</taxon>
        <taxon>Craniata</taxon>
        <taxon>Vertebrata</taxon>
        <taxon>Euteleostomi</taxon>
        <taxon>Mammalia</taxon>
        <taxon>Eutheria</taxon>
        <taxon>Laurasiatheria</taxon>
        <taxon>Chiroptera</taxon>
        <taxon>Yangochiroptera</taxon>
        <taxon>Vespertilionidae</taxon>
        <taxon>Cnephaeus</taxon>
    </lineage>
</organism>
<comment type="subcellular location">
    <subcellularLocation>
        <location evidence="2">Nucleus</location>
    </subcellularLocation>
</comment>
<dbReference type="Pfam" id="PF00096">
    <property type="entry name" value="zf-C2H2"/>
    <property type="match status" value="8"/>
</dbReference>
<feature type="domain" description="KRAB" evidence="15">
    <location>
        <begin position="312"/>
        <end position="383"/>
    </location>
</feature>
<dbReference type="InterPro" id="IPR013087">
    <property type="entry name" value="Znf_C2H2_type"/>
</dbReference>
<feature type="domain" description="C2H2-type" evidence="14">
    <location>
        <begin position="497"/>
        <end position="524"/>
    </location>
</feature>
<dbReference type="PROSITE" id="PS00028">
    <property type="entry name" value="ZINC_FINGER_C2H2_1"/>
    <property type="match status" value="7"/>
</dbReference>
<dbReference type="SMART" id="SM00349">
    <property type="entry name" value="KRAB"/>
    <property type="match status" value="2"/>
</dbReference>
<keyword evidence="4" id="KW-0479">Metal-binding</keyword>
<reference evidence="16" key="1">
    <citation type="submission" date="2023-06" db="EMBL/GenBank/DDBJ databases">
        <title>Reference genome for the Northern bat (Eptesicus nilssonii), a most northern bat species.</title>
        <authorList>
            <person name="Laine V.N."/>
            <person name="Pulliainen A.T."/>
            <person name="Lilley T.M."/>
        </authorList>
    </citation>
    <scope>NUCLEOTIDE SEQUENCE</scope>
    <source>
        <strain evidence="16">BLF_Eptnil</strain>
        <tissue evidence="16">Kidney</tissue>
    </source>
</reference>
<keyword evidence="6 12" id="KW-0863">Zinc-finger</keyword>
<dbReference type="InterPro" id="IPR036051">
    <property type="entry name" value="KRAB_dom_sf"/>
</dbReference>
<feature type="domain" description="KRAB" evidence="15">
    <location>
        <begin position="1063"/>
        <end position="1151"/>
    </location>
</feature>
<feature type="domain" description="C2H2-type" evidence="14">
    <location>
        <begin position="691"/>
        <end position="718"/>
    </location>
</feature>
<comment type="similarity">
    <text evidence="3">Belongs to the krueppel C2H2-type zinc-finger protein family.</text>
</comment>
<evidence type="ECO:0000256" key="2">
    <source>
        <dbReference type="ARBA" id="ARBA00004123"/>
    </source>
</evidence>
<dbReference type="FunFam" id="3.30.160.60:FF:001498">
    <property type="entry name" value="Zinc finger protein 404"/>
    <property type="match status" value="1"/>
</dbReference>
<name>A0AA40I565_CNENI</name>
<dbReference type="FunFam" id="3.30.160.60:FF:000350">
    <property type="entry name" value="Zinc finger protein 699"/>
    <property type="match status" value="1"/>
</dbReference>
<feature type="domain" description="C2H2-type" evidence="14">
    <location>
        <begin position="775"/>
        <end position="803"/>
    </location>
</feature>
<dbReference type="InterPro" id="IPR036236">
    <property type="entry name" value="Znf_C2H2_sf"/>
</dbReference>
<evidence type="ECO:0000313" key="16">
    <source>
        <dbReference type="EMBL" id="KAK1342725.1"/>
    </source>
</evidence>
<proteinExistence type="inferred from homology"/>
<keyword evidence="8" id="KW-0805">Transcription regulation</keyword>
<feature type="domain" description="C2H2-type" evidence="14">
    <location>
        <begin position="635"/>
        <end position="662"/>
    </location>
</feature>
<evidence type="ECO:0000256" key="12">
    <source>
        <dbReference type="PROSITE-ProRule" id="PRU00042"/>
    </source>
</evidence>
<dbReference type="Gene3D" id="6.10.140.140">
    <property type="match status" value="2"/>
</dbReference>
<feature type="compositionally biased region" description="Low complexity" evidence="13">
    <location>
        <begin position="886"/>
        <end position="906"/>
    </location>
</feature>
<evidence type="ECO:0000259" key="14">
    <source>
        <dbReference type="PROSITE" id="PS50157"/>
    </source>
</evidence>
<comment type="function">
    <text evidence="1">May be involved in transcriptional regulation.</text>
</comment>
<dbReference type="GO" id="GO:0006355">
    <property type="term" value="P:regulation of DNA-templated transcription"/>
    <property type="evidence" value="ECO:0007669"/>
    <property type="project" value="InterPro"/>
</dbReference>
<evidence type="ECO:0000259" key="15">
    <source>
        <dbReference type="PROSITE" id="PS50805"/>
    </source>
</evidence>
<evidence type="ECO:0000256" key="8">
    <source>
        <dbReference type="ARBA" id="ARBA00023015"/>
    </source>
</evidence>
<feature type="compositionally biased region" description="Low complexity" evidence="13">
    <location>
        <begin position="222"/>
        <end position="233"/>
    </location>
</feature>
<evidence type="ECO:0000256" key="9">
    <source>
        <dbReference type="ARBA" id="ARBA00023125"/>
    </source>
</evidence>
<evidence type="ECO:0000256" key="13">
    <source>
        <dbReference type="SAM" id="MobiDB-lite"/>
    </source>
</evidence>
<dbReference type="SUPFAM" id="SSF109640">
    <property type="entry name" value="KRAB domain (Kruppel-associated box)"/>
    <property type="match status" value="2"/>
</dbReference>
<dbReference type="FunFam" id="3.30.160.60:FF:000184">
    <property type="entry name" value="Zinc finger protein 333"/>
    <property type="match status" value="2"/>
</dbReference>
<dbReference type="PANTHER" id="PTHR23234">
    <property type="entry name" value="ZNF44 PROTEIN"/>
    <property type="match status" value="1"/>
</dbReference>
<evidence type="ECO:0000256" key="4">
    <source>
        <dbReference type="ARBA" id="ARBA00022723"/>
    </source>
</evidence>
<sequence length="1183" mass="132536">MRGCFQLHLALRTEDHTLTAAPQQQEPNICSLAVEGGVGPLARGLGIRATASWREGRGLWGREPSVRALAMRREGRTQKNGSFQFLMLTEPYECRGPPHAAPIHSPAAAVADWKPPARSPDATNVALRANVPGQELWLLWAQACAPRALGGDVQRSVVLGVAVWARVELHWDPIFLLLSSSVELRSVRWWEPQAGLRGPRKPEMVSVRPGAETGRRGGWSRRGGTVSPRSGPGPADPRRPGAPLKPQAPRARSAGPSRDPGSGLSPRQGLRLRSESGQLCTHIPGSAVGAVTAGRVSGDSGDSVSAIPQDLVAFKDVNMEFTMEEWAFLDPNQKKLYTDVMLETFWNLASVACILEEKCEGHDSEDQYENHGMNFSSHMVERLCTRKDGSQCRENFRQVPNHNEKKEMPTEIKQPKSTLCRQIFMGYLSLNNHLSSHIGPNLSQEYEENPYTCKEPEKAFKPHQHIRRHKGSPNGKAFHYSTSLRNHERTHTAGKLYECKQCGKGFNHLSYFKLHKNTHSGEKPYQSKQCGKAFSSPKYSGENERTHTEEKPYQYKKSGKAFNSASLRNRERTHTGKKPYECKQYGKAFSSLFLGNHKGSHDRKKPHECKECGKTFAYPSFLRIHEKTHTREKPYDCKLCGKVFSSSAYLQKHKRIHTGEKPYECQHCGKYFSFSTSLRYHEKMHAGDKPYDCKQCGKALRHSISLRNHERMHIGEKPYECKQCGKDFRYSASLRNHERMHIGEKPYECKQCGKAFSSPSSLATHKRNHDGKKPHECKECGKTFFYPSFLRIHERFSASSSLPLATRRSERLPPARSATPRGTPIREALRWPEENWCWRKTAASSHAIGHHQRLPPAPWVLLQHWPNGRWEERESGTRESPPPAPTASQSATLSPAPRASSRPNPAVCKVVGAAGGTQGAQETRNGECAAGRGHGEEGRVEPPGRDRLSSVRSGACGPQAPGGSAETAGPSGSQCGPSRDPGSGLSPRQGLRLRSESGQLCTHIPRLRSWCGDRVEGWDGLWAELCTMGSAGYDLVESCSSMVAEPVSHLEEAMLLCRHQDLVAFEDVNVEFTKKEWAYLDPTQKELYTDVMLEIFWNLASVALFDDIKEVMMERSLMNVKNVVKHSVIDVLSEFMKVFILGKNLMNVTIVVKLSHIQLYCDLMKELIIHEMYTEKKPYECKQ</sequence>
<gene>
    <name evidence="16" type="ORF">QTO34_015491</name>
</gene>
<keyword evidence="11" id="KW-0539">Nucleus</keyword>
<feature type="compositionally biased region" description="Basic and acidic residues" evidence="13">
    <location>
        <begin position="933"/>
        <end position="949"/>
    </location>
</feature>
<dbReference type="GO" id="GO:0005634">
    <property type="term" value="C:nucleus"/>
    <property type="evidence" value="ECO:0007669"/>
    <property type="project" value="UniProtKB-SubCell"/>
</dbReference>
<dbReference type="Proteomes" id="UP001177744">
    <property type="component" value="Unassembled WGS sequence"/>
</dbReference>
<dbReference type="InterPro" id="IPR050758">
    <property type="entry name" value="Znf_C2H2-type"/>
</dbReference>
<dbReference type="EMBL" id="JAULJE010000005">
    <property type="protein sequence ID" value="KAK1342725.1"/>
    <property type="molecule type" value="Genomic_DNA"/>
</dbReference>
<dbReference type="Pfam" id="PF01352">
    <property type="entry name" value="KRAB"/>
    <property type="match status" value="2"/>
</dbReference>
<evidence type="ECO:0000256" key="7">
    <source>
        <dbReference type="ARBA" id="ARBA00022833"/>
    </source>
</evidence>
<feature type="domain" description="C2H2-type" evidence="14">
    <location>
        <begin position="607"/>
        <end position="634"/>
    </location>
</feature>
<dbReference type="FunFam" id="3.30.160.60:FF:001933">
    <property type="entry name" value="Zinc finger protein 870"/>
    <property type="match status" value="1"/>
</dbReference>
<evidence type="ECO:0000256" key="3">
    <source>
        <dbReference type="ARBA" id="ARBA00006991"/>
    </source>
</evidence>
<feature type="region of interest" description="Disordered" evidence="13">
    <location>
        <begin position="195"/>
        <end position="269"/>
    </location>
</feature>
<evidence type="ECO:0000256" key="6">
    <source>
        <dbReference type="ARBA" id="ARBA00022771"/>
    </source>
</evidence>
<keyword evidence="5" id="KW-0677">Repeat</keyword>
<feature type="region of interest" description="Disordered" evidence="13">
    <location>
        <begin position="871"/>
        <end position="990"/>
    </location>
</feature>
<keyword evidence="7" id="KW-0862">Zinc</keyword>
<dbReference type="GO" id="GO:0003677">
    <property type="term" value="F:DNA binding"/>
    <property type="evidence" value="ECO:0007669"/>
    <property type="project" value="UniProtKB-KW"/>
</dbReference>
<feature type="region of interest" description="Disordered" evidence="13">
    <location>
        <begin position="802"/>
        <end position="826"/>
    </location>
</feature>
<feature type="domain" description="C2H2-type" evidence="14">
    <location>
        <begin position="663"/>
        <end position="690"/>
    </location>
</feature>
<dbReference type="CDD" id="cd07765">
    <property type="entry name" value="KRAB_A-box"/>
    <property type="match status" value="2"/>
</dbReference>
<dbReference type="AlphaFoldDB" id="A0AA40I565"/>